<evidence type="ECO:0000313" key="1">
    <source>
        <dbReference type="EMBL" id="JAD34353.1"/>
    </source>
</evidence>
<protein>
    <submittedName>
        <fullName evidence="1">Uncharacterized protein</fullName>
    </submittedName>
</protein>
<accession>A0A0A8Z9I6</accession>
<organism evidence="1">
    <name type="scientific">Arundo donax</name>
    <name type="common">Giant reed</name>
    <name type="synonym">Donax arundinaceus</name>
    <dbReference type="NCBI Taxonomy" id="35708"/>
    <lineage>
        <taxon>Eukaryota</taxon>
        <taxon>Viridiplantae</taxon>
        <taxon>Streptophyta</taxon>
        <taxon>Embryophyta</taxon>
        <taxon>Tracheophyta</taxon>
        <taxon>Spermatophyta</taxon>
        <taxon>Magnoliopsida</taxon>
        <taxon>Liliopsida</taxon>
        <taxon>Poales</taxon>
        <taxon>Poaceae</taxon>
        <taxon>PACMAD clade</taxon>
        <taxon>Arundinoideae</taxon>
        <taxon>Arundineae</taxon>
        <taxon>Arundo</taxon>
    </lineage>
</organism>
<proteinExistence type="predicted"/>
<reference evidence="1" key="2">
    <citation type="journal article" date="2015" name="Data Brief">
        <title>Shoot transcriptome of the giant reed, Arundo donax.</title>
        <authorList>
            <person name="Barrero R.A."/>
            <person name="Guerrero F.D."/>
            <person name="Moolhuijzen P."/>
            <person name="Goolsby J.A."/>
            <person name="Tidwell J."/>
            <person name="Bellgard S.E."/>
            <person name="Bellgard M.I."/>
        </authorList>
    </citation>
    <scope>NUCLEOTIDE SEQUENCE</scope>
    <source>
        <tissue evidence="1">Shoot tissue taken approximately 20 cm above the soil surface</tissue>
    </source>
</reference>
<dbReference type="EMBL" id="GBRH01263542">
    <property type="protein sequence ID" value="JAD34353.1"/>
    <property type="molecule type" value="Transcribed_RNA"/>
</dbReference>
<reference evidence="1" key="1">
    <citation type="submission" date="2014-09" db="EMBL/GenBank/DDBJ databases">
        <authorList>
            <person name="Magalhaes I.L.F."/>
            <person name="Oliveira U."/>
            <person name="Santos F.R."/>
            <person name="Vidigal T.H.D.A."/>
            <person name="Brescovit A.D."/>
            <person name="Santos A.J."/>
        </authorList>
    </citation>
    <scope>NUCLEOTIDE SEQUENCE</scope>
    <source>
        <tissue evidence="1">Shoot tissue taken approximately 20 cm above the soil surface</tissue>
    </source>
</reference>
<sequence>MQGRPPKKLQMPADQSIAQGFATPHEQAWREAHWLELEAHDHPAAMVMGAEHLEVHQ</sequence>
<name>A0A0A8Z9I6_ARUDO</name>
<dbReference type="AlphaFoldDB" id="A0A0A8Z9I6"/>